<dbReference type="Pfam" id="PF00753">
    <property type="entry name" value="Lactamase_B"/>
    <property type="match status" value="1"/>
</dbReference>
<dbReference type="InterPro" id="IPR001279">
    <property type="entry name" value="Metallo-B-lactamas"/>
</dbReference>
<organism evidence="2">
    <name type="scientific">freshwater metagenome</name>
    <dbReference type="NCBI Taxonomy" id="449393"/>
    <lineage>
        <taxon>unclassified sequences</taxon>
        <taxon>metagenomes</taxon>
        <taxon>ecological metagenomes</taxon>
    </lineage>
</organism>
<gene>
    <name evidence="2" type="ORF">UFOPK1835_01875</name>
</gene>
<reference evidence="2" key="1">
    <citation type="submission" date="2020-05" db="EMBL/GenBank/DDBJ databases">
        <authorList>
            <person name="Chiriac C."/>
            <person name="Salcher M."/>
            <person name="Ghai R."/>
            <person name="Kavagutti S V."/>
        </authorList>
    </citation>
    <scope>NUCLEOTIDE SEQUENCE</scope>
</reference>
<dbReference type="SUPFAM" id="SSF56281">
    <property type="entry name" value="Metallo-hydrolase/oxidoreductase"/>
    <property type="match status" value="1"/>
</dbReference>
<dbReference type="PANTHER" id="PTHR43223">
    <property type="entry name" value="ALKYL/ARYL-SULFATASE"/>
    <property type="match status" value="1"/>
</dbReference>
<protein>
    <submittedName>
        <fullName evidence="2">Unannotated protein</fullName>
    </submittedName>
</protein>
<dbReference type="GO" id="GO:0046983">
    <property type="term" value="F:protein dimerization activity"/>
    <property type="evidence" value="ECO:0007669"/>
    <property type="project" value="InterPro"/>
</dbReference>
<accession>A0A6J6I978</accession>
<dbReference type="Gene3D" id="3.60.15.30">
    <property type="entry name" value="Metallo-beta-lactamase domain"/>
    <property type="match status" value="1"/>
</dbReference>
<name>A0A6J6I978_9ZZZZ</name>
<dbReference type="AlphaFoldDB" id="A0A6J6I978"/>
<evidence type="ECO:0000313" key="2">
    <source>
        <dbReference type="EMBL" id="CAB4622220.1"/>
    </source>
</evidence>
<dbReference type="Gene3D" id="1.25.40.880">
    <property type="entry name" value="Alkyl sulfatase, dimerisation domain"/>
    <property type="match status" value="1"/>
</dbReference>
<sequence length="422" mass="46543">MTDLLALSAKFIDEGDPSIELGPTNRINLELSELGDGLAMVESFSHIVSFATDDGLVLFDATLEPLARTALARIREWDPSPIHSLVYTHGHSDHVGGGKVILADAIERGDREPTIIAHEAVPERFARYRLTNGYNARINSRQFGRSGVIEVNAEKPFFPDDFAAPSVTYADHLSVIAGDTRFELHHTRGETDDHTWTWVPDRRAAVLGDLLIWSFPNAGNPQKVQRFPQDWARALRDIAALDPELLLPAHGLPIGGRERVQRVLGDTAEALEYLVSTTLEMMNNGEVLDTILHTVKVPDHLMDRPWLQPVYDEPEFVVRNIWRFYGGWYDGNPARLKPAPDAHIAAEVASLSGGVGALIARARQLAEADDLRLACQLAEWALGAAPNDPEAVACAGEIYSLRRSAERSLMAKGIYGEASRRS</sequence>
<dbReference type="SMART" id="SM00849">
    <property type="entry name" value="Lactamase_B"/>
    <property type="match status" value="1"/>
</dbReference>
<feature type="domain" description="Metallo-beta-lactamase" evidence="1">
    <location>
        <begin position="44"/>
        <end position="250"/>
    </location>
</feature>
<dbReference type="InterPro" id="IPR052195">
    <property type="entry name" value="Bact_Alkyl/Aryl-Sulfatase"/>
</dbReference>
<dbReference type="PANTHER" id="PTHR43223:SF2">
    <property type="entry name" value="METALLO-BETA-LACTAMASE DOMAIN-CONTAINING PROTEIN"/>
    <property type="match status" value="1"/>
</dbReference>
<dbReference type="EMBL" id="CAEZUP010000111">
    <property type="protein sequence ID" value="CAB4622220.1"/>
    <property type="molecule type" value="Genomic_DNA"/>
</dbReference>
<dbReference type="InterPro" id="IPR029228">
    <property type="entry name" value="Alkyl_sulf_dimr"/>
</dbReference>
<evidence type="ECO:0000259" key="1">
    <source>
        <dbReference type="SMART" id="SM00849"/>
    </source>
</evidence>
<dbReference type="InterPro" id="IPR038536">
    <property type="entry name" value="Alkyl/aryl-sulf_dimr_sf"/>
</dbReference>
<proteinExistence type="predicted"/>
<dbReference type="InterPro" id="IPR036866">
    <property type="entry name" value="RibonucZ/Hydroxyglut_hydro"/>
</dbReference>
<dbReference type="Pfam" id="PF14863">
    <property type="entry name" value="Alkyl_sulf_dimr"/>
    <property type="match status" value="1"/>
</dbReference>